<keyword evidence="4" id="KW-0732">Signal</keyword>
<evidence type="ECO:0000256" key="3">
    <source>
        <dbReference type="ARBA" id="ARBA00022692"/>
    </source>
</evidence>
<evidence type="ECO:0000256" key="9">
    <source>
        <dbReference type="ARBA" id="ARBA00023180"/>
    </source>
</evidence>
<dbReference type="GO" id="GO:0016020">
    <property type="term" value="C:membrane"/>
    <property type="evidence" value="ECO:0007669"/>
    <property type="project" value="UniProtKB-SubCell"/>
</dbReference>
<feature type="domain" description="Leucine-rich repeat-containing N-terminal plant-type" evidence="10">
    <location>
        <begin position="11"/>
        <end position="39"/>
    </location>
</feature>
<evidence type="ECO:0000256" key="7">
    <source>
        <dbReference type="ARBA" id="ARBA00023136"/>
    </source>
</evidence>
<keyword evidence="2" id="KW-0433">Leucine-rich repeat</keyword>
<dbReference type="Proteomes" id="UP000737018">
    <property type="component" value="Unassembled WGS sequence"/>
</dbReference>
<dbReference type="SUPFAM" id="SSF52058">
    <property type="entry name" value="L domain-like"/>
    <property type="match status" value="1"/>
</dbReference>
<protein>
    <recommendedName>
        <fullName evidence="10">Leucine-rich repeat-containing N-terminal plant-type domain-containing protein</fullName>
    </recommendedName>
</protein>
<keyword evidence="12" id="KW-1185">Reference proteome</keyword>
<evidence type="ECO:0000256" key="6">
    <source>
        <dbReference type="ARBA" id="ARBA00022989"/>
    </source>
</evidence>
<proteinExistence type="predicted"/>
<evidence type="ECO:0000256" key="5">
    <source>
        <dbReference type="ARBA" id="ARBA00022737"/>
    </source>
</evidence>
<organism evidence="11 12">
    <name type="scientific">Castanea mollissima</name>
    <name type="common">Chinese chestnut</name>
    <dbReference type="NCBI Taxonomy" id="60419"/>
    <lineage>
        <taxon>Eukaryota</taxon>
        <taxon>Viridiplantae</taxon>
        <taxon>Streptophyta</taxon>
        <taxon>Embryophyta</taxon>
        <taxon>Tracheophyta</taxon>
        <taxon>Spermatophyta</taxon>
        <taxon>Magnoliopsida</taxon>
        <taxon>eudicotyledons</taxon>
        <taxon>Gunneridae</taxon>
        <taxon>Pentapetalae</taxon>
        <taxon>rosids</taxon>
        <taxon>fabids</taxon>
        <taxon>Fagales</taxon>
        <taxon>Fagaceae</taxon>
        <taxon>Castanea</taxon>
    </lineage>
</organism>
<evidence type="ECO:0000256" key="1">
    <source>
        <dbReference type="ARBA" id="ARBA00004479"/>
    </source>
</evidence>
<keyword evidence="5" id="KW-0677">Repeat</keyword>
<comment type="subcellular location">
    <subcellularLocation>
        <location evidence="1">Membrane</location>
        <topology evidence="1">Single-pass type I membrane protein</topology>
    </subcellularLocation>
</comment>
<dbReference type="PANTHER" id="PTHR48063">
    <property type="entry name" value="LRR RECEPTOR-LIKE KINASE"/>
    <property type="match status" value="1"/>
</dbReference>
<gene>
    <name evidence="11" type="ORF">CMV_012576</name>
</gene>
<evidence type="ECO:0000256" key="8">
    <source>
        <dbReference type="ARBA" id="ARBA00023170"/>
    </source>
</evidence>
<dbReference type="InterPro" id="IPR013210">
    <property type="entry name" value="LRR_N_plant-typ"/>
</dbReference>
<reference evidence="11" key="1">
    <citation type="submission" date="2020-03" db="EMBL/GenBank/DDBJ databases">
        <title>Castanea mollissima Vanexum genome sequencing.</title>
        <authorList>
            <person name="Staton M."/>
        </authorList>
    </citation>
    <scope>NUCLEOTIDE SEQUENCE</scope>
    <source>
        <tissue evidence="11">Leaf</tissue>
    </source>
</reference>
<evidence type="ECO:0000259" key="10">
    <source>
        <dbReference type="Pfam" id="PF08263"/>
    </source>
</evidence>
<evidence type="ECO:0000256" key="2">
    <source>
        <dbReference type="ARBA" id="ARBA00022614"/>
    </source>
</evidence>
<dbReference type="Gene3D" id="3.80.10.10">
    <property type="entry name" value="Ribonuclease Inhibitor"/>
    <property type="match status" value="1"/>
</dbReference>
<dbReference type="AlphaFoldDB" id="A0A8J4REI9"/>
<dbReference type="InterPro" id="IPR032675">
    <property type="entry name" value="LRR_dom_sf"/>
</dbReference>
<keyword evidence="8" id="KW-0675">Receptor</keyword>
<evidence type="ECO:0000256" key="4">
    <source>
        <dbReference type="ARBA" id="ARBA00022729"/>
    </source>
</evidence>
<keyword evidence="9" id="KW-0325">Glycoprotein</keyword>
<sequence>MVGLKIRKGKFEEGLEDPSRSLSSWVGEDCCKWWGVGCSNQTGNIIKLDLKSPFFCDLMSGDTSTDFSRPILKCSNSSLEHLNLSLNQLIGNVPHSLGYVKRLRNLQLYGSAFSSSIPLSIQNLSRLEILDPSVNMMNRTISELIGQLPELRLESAASLKKLLARYHD</sequence>
<dbReference type="InterPro" id="IPR046956">
    <property type="entry name" value="RLP23-like"/>
</dbReference>
<keyword evidence="6" id="KW-1133">Transmembrane helix</keyword>
<accession>A0A8J4REI9</accession>
<name>A0A8J4REI9_9ROSI</name>
<keyword evidence="7" id="KW-0472">Membrane</keyword>
<dbReference type="OrthoDB" id="1739302at2759"/>
<keyword evidence="3" id="KW-0812">Transmembrane</keyword>
<evidence type="ECO:0000313" key="11">
    <source>
        <dbReference type="EMBL" id="KAF3962974.1"/>
    </source>
</evidence>
<evidence type="ECO:0000313" key="12">
    <source>
        <dbReference type="Proteomes" id="UP000737018"/>
    </source>
</evidence>
<dbReference type="Pfam" id="PF08263">
    <property type="entry name" value="LRRNT_2"/>
    <property type="match status" value="1"/>
</dbReference>
<dbReference type="EMBL" id="JRKL02001623">
    <property type="protein sequence ID" value="KAF3962974.1"/>
    <property type="molecule type" value="Genomic_DNA"/>
</dbReference>
<comment type="caution">
    <text evidence="11">The sequence shown here is derived from an EMBL/GenBank/DDBJ whole genome shotgun (WGS) entry which is preliminary data.</text>
</comment>